<dbReference type="AlphaFoldDB" id="A0ABD3WPK1"/>
<organism evidence="2 3">
    <name type="scientific">Sinanodonta woodiana</name>
    <name type="common">Chinese pond mussel</name>
    <name type="synonym">Anodonta woodiana</name>
    <dbReference type="NCBI Taxonomy" id="1069815"/>
    <lineage>
        <taxon>Eukaryota</taxon>
        <taxon>Metazoa</taxon>
        <taxon>Spiralia</taxon>
        <taxon>Lophotrochozoa</taxon>
        <taxon>Mollusca</taxon>
        <taxon>Bivalvia</taxon>
        <taxon>Autobranchia</taxon>
        <taxon>Heteroconchia</taxon>
        <taxon>Palaeoheterodonta</taxon>
        <taxon>Unionida</taxon>
        <taxon>Unionoidea</taxon>
        <taxon>Unionidae</taxon>
        <taxon>Unioninae</taxon>
        <taxon>Sinanodonta</taxon>
    </lineage>
</organism>
<feature type="chain" id="PRO_5044896600" description="Prokineticin domain-containing protein" evidence="1">
    <location>
        <begin position="21"/>
        <end position="127"/>
    </location>
</feature>
<evidence type="ECO:0000313" key="3">
    <source>
        <dbReference type="Proteomes" id="UP001634394"/>
    </source>
</evidence>
<feature type="signal peptide" evidence="1">
    <location>
        <begin position="1"/>
        <end position="20"/>
    </location>
</feature>
<evidence type="ECO:0008006" key="4">
    <source>
        <dbReference type="Google" id="ProtNLM"/>
    </source>
</evidence>
<protein>
    <recommendedName>
        <fullName evidence="4">Prokineticin domain-containing protein</fullName>
    </recommendedName>
</protein>
<gene>
    <name evidence="2" type="ORF">ACJMK2_033640</name>
</gene>
<sequence length="127" mass="13603">MDKDVVGVLLFLAIVSAISAPPGTVCKSDLDCTNGECCYIKPFFMFSRRDAPVDAVSLPLQPISLSYDSGVCEMYKLKGERCSFFEKANGHCSCGQGLHCGFVPANNQLRSIINMGPGTIECVADVA</sequence>
<accession>A0ABD3WPK1</accession>
<reference evidence="2 3" key="1">
    <citation type="submission" date="2024-11" db="EMBL/GenBank/DDBJ databases">
        <title>Chromosome-level genome assembly of the freshwater bivalve Anodonta woodiana.</title>
        <authorList>
            <person name="Chen X."/>
        </authorList>
    </citation>
    <scope>NUCLEOTIDE SEQUENCE [LARGE SCALE GENOMIC DNA]</scope>
    <source>
        <strain evidence="2">MN2024</strain>
        <tissue evidence="2">Gills</tissue>
    </source>
</reference>
<evidence type="ECO:0000256" key="1">
    <source>
        <dbReference type="SAM" id="SignalP"/>
    </source>
</evidence>
<name>A0ABD3WPK1_SINWO</name>
<proteinExistence type="predicted"/>
<evidence type="ECO:0000313" key="2">
    <source>
        <dbReference type="EMBL" id="KAL3875712.1"/>
    </source>
</evidence>
<dbReference type="EMBL" id="JBJQND010000005">
    <property type="protein sequence ID" value="KAL3875712.1"/>
    <property type="molecule type" value="Genomic_DNA"/>
</dbReference>
<dbReference type="Proteomes" id="UP001634394">
    <property type="component" value="Unassembled WGS sequence"/>
</dbReference>
<comment type="caution">
    <text evidence="2">The sequence shown here is derived from an EMBL/GenBank/DDBJ whole genome shotgun (WGS) entry which is preliminary data.</text>
</comment>
<keyword evidence="3" id="KW-1185">Reference proteome</keyword>
<keyword evidence="1" id="KW-0732">Signal</keyword>